<dbReference type="PANTHER" id="PTHR30518:SF2">
    <property type="entry name" value="ENDOLYTIC MUREIN TRANSGLYCOSYLASE"/>
    <property type="match status" value="1"/>
</dbReference>
<dbReference type="AlphaFoldDB" id="A0A941CMR6"/>
<feature type="site" description="Important for catalytic activity" evidence="7">
    <location>
        <position position="224"/>
    </location>
</feature>
<dbReference type="CDD" id="cd08010">
    <property type="entry name" value="MltG_like"/>
    <property type="match status" value="1"/>
</dbReference>
<dbReference type="GO" id="GO:0005886">
    <property type="term" value="C:plasma membrane"/>
    <property type="evidence" value="ECO:0007669"/>
    <property type="project" value="UniProtKB-UniRule"/>
</dbReference>
<name>A0A941CMR6_9CLOT</name>
<dbReference type="GO" id="GO:0071555">
    <property type="term" value="P:cell wall organization"/>
    <property type="evidence" value="ECO:0007669"/>
    <property type="project" value="UniProtKB-KW"/>
</dbReference>
<dbReference type="NCBIfam" id="TIGR00247">
    <property type="entry name" value="endolytic transglycosylase MltG"/>
    <property type="match status" value="1"/>
</dbReference>
<keyword evidence="9" id="KW-1185">Reference proteome</keyword>
<dbReference type="InterPro" id="IPR003770">
    <property type="entry name" value="MLTG-like"/>
</dbReference>
<keyword evidence="2 7" id="KW-0812">Transmembrane</keyword>
<dbReference type="Pfam" id="PF02618">
    <property type="entry name" value="YceG"/>
    <property type="match status" value="1"/>
</dbReference>
<keyword evidence="1 7" id="KW-1003">Cell membrane</keyword>
<evidence type="ECO:0000256" key="3">
    <source>
        <dbReference type="ARBA" id="ARBA00022989"/>
    </source>
</evidence>
<evidence type="ECO:0000256" key="1">
    <source>
        <dbReference type="ARBA" id="ARBA00022475"/>
    </source>
</evidence>
<dbReference type="EC" id="4.2.2.29" evidence="7"/>
<dbReference type="GO" id="GO:0008932">
    <property type="term" value="F:lytic endotransglycosylase activity"/>
    <property type="evidence" value="ECO:0007669"/>
    <property type="project" value="UniProtKB-UniRule"/>
</dbReference>
<dbReference type="RefSeq" id="WP_211800055.1">
    <property type="nucleotide sequence ID" value="NZ_JAGSCS010000003.1"/>
</dbReference>
<keyword evidence="5 7" id="KW-0456">Lyase</keyword>
<evidence type="ECO:0000256" key="7">
    <source>
        <dbReference type="HAMAP-Rule" id="MF_02065"/>
    </source>
</evidence>
<evidence type="ECO:0000256" key="5">
    <source>
        <dbReference type="ARBA" id="ARBA00023239"/>
    </source>
</evidence>
<proteinExistence type="inferred from homology"/>
<accession>A0A941CMR6</accession>
<dbReference type="GO" id="GO:0009252">
    <property type="term" value="P:peptidoglycan biosynthetic process"/>
    <property type="evidence" value="ECO:0007669"/>
    <property type="project" value="UniProtKB-UniRule"/>
</dbReference>
<evidence type="ECO:0000313" key="8">
    <source>
        <dbReference type="EMBL" id="MBR0575540.1"/>
    </source>
</evidence>
<gene>
    <name evidence="7 8" type="primary">mltG</name>
    <name evidence="8" type="ORF">KCG48_04205</name>
</gene>
<sequence length="341" mass="38372">MKKFLTFLLILILLLGGGALYGWNYYNGVGEQPLKTEEETILVTVEPNDNFSSVLNRLDNEGLLKNLLVTRIYFRYHPKETKLKPGTYTVHAQGTLHEIIEELNTGKDINEIVVTLPEGLNVERMGEVFEEKGMFTKDAFVNAVANYPTPTWLENLEGRRYAMEGFLFPSTYKFKRGQTPEYIVDYLYRAFVSQMNSIASELGTSIPTSKWNEVLTIAAMIEREAANTEEMPVISSVIYNRMAANMKLQIDATVVYALGLNAKDHVTLEDLKVNSPYNTYLNKGLPLGPIASPGAAAIKAALRPAQNTGYLYYVLNPATDSHFFTANYNEFLQKKAEYANN</sequence>
<comment type="caution">
    <text evidence="8">The sequence shown here is derived from an EMBL/GenBank/DDBJ whole genome shotgun (WGS) entry which is preliminary data.</text>
</comment>
<comment type="catalytic activity">
    <reaction evidence="7">
        <text>a peptidoglycan chain = a peptidoglycan chain with N-acetyl-1,6-anhydromuramyl-[peptide] at the reducing end + a peptidoglycan chain with N-acetylglucosamine at the non-reducing end.</text>
        <dbReference type="EC" id="4.2.2.29"/>
    </reaction>
</comment>
<evidence type="ECO:0000256" key="6">
    <source>
        <dbReference type="ARBA" id="ARBA00023316"/>
    </source>
</evidence>
<keyword evidence="6 7" id="KW-0961">Cell wall biogenesis/degradation</keyword>
<keyword evidence="4 7" id="KW-0472">Membrane</keyword>
<dbReference type="HAMAP" id="MF_02065">
    <property type="entry name" value="MltG"/>
    <property type="match status" value="1"/>
</dbReference>
<dbReference type="EMBL" id="JAGSCS010000003">
    <property type="protein sequence ID" value="MBR0575540.1"/>
    <property type="molecule type" value="Genomic_DNA"/>
</dbReference>
<organism evidence="8 9">
    <name type="scientific">Proteiniclasticum sediminis</name>
    <dbReference type="NCBI Taxonomy" id="2804028"/>
    <lineage>
        <taxon>Bacteria</taxon>
        <taxon>Bacillati</taxon>
        <taxon>Bacillota</taxon>
        <taxon>Clostridia</taxon>
        <taxon>Eubacteriales</taxon>
        <taxon>Clostridiaceae</taxon>
        <taxon>Proteiniclasticum</taxon>
    </lineage>
</organism>
<dbReference type="PANTHER" id="PTHR30518">
    <property type="entry name" value="ENDOLYTIC MUREIN TRANSGLYCOSYLASE"/>
    <property type="match status" value="1"/>
</dbReference>
<keyword evidence="3 7" id="KW-1133">Transmembrane helix</keyword>
<protein>
    <recommendedName>
        <fullName evidence="7">Endolytic murein transglycosylase</fullName>
        <ecNumber evidence="7">4.2.2.29</ecNumber>
    </recommendedName>
    <alternativeName>
        <fullName evidence="7">Peptidoglycan lytic transglycosylase</fullName>
    </alternativeName>
    <alternativeName>
        <fullName evidence="7">Peptidoglycan polymerization terminase</fullName>
    </alternativeName>
</protein>
<dbReference type="Gene3D" id="3.30.1490.480">
    <property type="entry name" value="Endolytic murein transglycosylase"/>
    <property type="match status" value="1"/>
</dbReference>
<comment type="similarity">
    <text evidence="7">Belongs to the transglycosylase MltG family.</text>
</comment>
<comment type="function">
    <text evidence="7">Functions as a peptidoglycan terminase that cleaves nascent peptidoglycan strands endolytically to terminate their elongation.</text>
</comment>
<evidence type="ECO:0000256" key="4">
    <source>
        <dbReference type="ARBA" id="ARBA00023136"/>
    </source>
</evidence>
<evidence type="ECO:0000256" key="2">
    <source>
        <dbReference type="ARBA" id="ARBA00022692"/>
    </source>
</evidence>
<evidence type="ECO:0000313" key="9">
    <source>
        <dbReference type="Proteomes" id="UP000675379"/>
    </source>
</evidence>
<dbReference type="Proteomes" id="UP000675379">
    <property type="component" value="Unassembled WGS sequence"/>
</dbReference>
<reference evidence="8" key="1">
    <citation type="submission" date="2021-04" db="EMBL/GenBank/DDBJ databases">
        <title>Proteiniclasticum sedimins sp. nov., an obligate anaerobic bacterium isolated from anaerobic sludge.</title>
        <authorList>
            <person name="Liu J."/>
        </authorList>
    </citation>
    <scope>NUCLEOTIDE SEQUENCE</scope>
    <source>
        <strain evidence="8">BAD-10</strain>
    </source>
</reference>